<dbReference type="EMBL" id="CP001101">
    <property type="protein sequence ID" value="ACE03535.1"/>
    <property type="molecule type" value="Genomic_DNA"/>
</dbReference>
<protein>
    <submittedName>
        <fullName evidence="1">Uncharacterized protein</fullName>
    </submittedName>
</protein>
<accession>B3EMQ7</accession>
<proteinExistence type="predicted"/>
<reference evidence="1" key="1">
    <citation type="submission" date="2008-06" db="EMBL/GenBank/DDBJ databases">
        <title>Complete sequence of Chlorobium phaeobacteroides BS1.</title>
        <authorList>
            <consortium name="US DOE Joint Genome Institute"/>
            <person name="Lucas S."/>
            <person name="Copeland A."/>
            <person name="Lapidus A."/>
            <person name="Glavina del Rio T."/>
            <person name="Dalin E."/>
            <person name="Tice H."/>
            <person name="Bruce D."/>
            <person name="Goodwin L."/>
            <person name="Pitluck S."/>
            <person name="Schmutz J."/>
            <person name="Larimer F."/>
            <person name="Land M."/>
            <person name="Hauser L."/>
            <person name="Kyrpides N."/>
            <person name="Ovchinnikova G."/>
            <person name="Li T."/>
            <person name="Liu Z."/>
            <person name="Zhao F."/>
            <person name="Overmann J."/>
            <person name="Bryant D.A."/>
            <person name="Richardson P."/>
        </authorList>
    </citation>
    <scope>NUCLEOTIDE SEQUENCE [LARGE SCALE GENOMIC DNA]</scope>
    <source>
        <strain evidence="1">BS1</strain>
    </source>
</reference>
<gene>
    <name evidence="1" type="ordered locus">Cphamn1_0575</name>
</gene>
<organism evidence="1">
    <name type="scientific">Chlorobium phaeobacteroides (strain BS1)</name>
    <dbReference type="NCBI Taxonomy" id="331678"/>
    <lineage>
        <taxon>Bacteria</taxon>
        <taxon>Pseudomonadati</taxon>
        <taxon>Chlorobiota</taxon>
        <taxon>Chlorobiia</taxon>
        <taxon>Chlorobiales</taxon>
        <taxon>Chlorobiaceae</taxon>
        <taxon>Chlorobium/Pelodictyon group</taxon>
        <taxon>Chlorobium</taxon>
    </lineage>
</organism>
<name>B3EMQ7_CHLPB</name>
<dbReference type="AlphaFoldDB" id="B3EMQ7"/>
<dbReference type="HOGENOM" id="CLU_3078103_0_0_10"/>
<dbReference type="KEGG" id="cpb:Cphamn1_0575"/>
<evidence type="ECO:0000313" key="1">
    <source>
        <dbReference type="EMBL" id="ACE03535.1"/>
    </source>
</evidence>
<sequence length="52" mass="6140">MITSLTRLVETLRYLCSVRLVLKALATIYKDALKEAVLISDYEYDYRFAEYD</sequence>